<comment type="similarity">
    <text evidence="2 6">Belongs to the FPP/GGPP synthase family.</text>
</comment>
<keyword evidence="3 6" id="KW-0808">Transferase</keyword>
<dbReference type="CDD" id="cd00685">
    <property type="entry name" value="Trans_IPPS_HT"/>
    <property type="match status" value="1"/>
</dbReference>
<dbReference type="PROSITE" id="PS00723">
    <property type="entry name" value="POLYPRENYL_SYNTHASE_1"/>
    <property type="match status" value="1"/>
</dbReference>
<reference evidence="7 8" key="1">
    <citation type="submission" date="2007-01" db="EMBL/GenBank/DDBJ databases">
        <title>Draft genome sequence of Collinsella aerofaciens (ATCC 25986).</title>
        <authorList>
            <person name="Sudarsanam P."/>
            <person name="Ley R."/>
            <person name="Guruge J."/>
            <person name="Turnbaugh P.J."/>
            <person name="Mahowald M."/>
            <person name="Liep D."/>
            <person name="Gordon J."/>
        </authorList>
    </citation>
    <scope>NUCLEOTIDE SEQUENCE [LARGE SCALE GENOMIC DNA]</scope>
    <source>
        <strain evidence="8">ATCC 25986 / DSM 3979 / JCM 10188 / KCTC 3647 / NCTC 11838 / VPI 1003</strain>
    </source>
</reference>
<keyword evidence="5" id="KW-0460">Magnesium</keyword>
<evidence type="ECO:0000256" key="3">
    <source>
        <dbReference type="ARBA" id="ARBA00022679"/>
    </source>
</evidence>
<dbReference type="Proteomes" id="UP000002979">
    <property type="component" value="Unassembled WGS sequence"/>
</dbReference>
<comment type="caution">
    <text evidence="7">The sequence shown here is derived from an EMBL/GenBank/DDBJ whole genome shotgun (WGS) entry which is preliminary data.</text>
</comment>
<proteinExistence type="inferred from homology"/>
<comment type="cofactor">
    <cofactor evidence="1">
        <name>Mg(2+)</name>
        <dbReference type="ChEBI" id="CHEBI:18420"/>
    </cofactor>
</comment>
<protein>
    <submittedName>
        <fullName evidence="7">Polyprenyl synthetase</fullName>
    </submittedName>
</protein>
<reference evidence="7 8" key="2">
    <citation type="submission" date="2007-04" db="EMBL/GenBank/DDBJ databases">
        <authorList>
            <person name="Fulton L."/>
            <person name="Clifton S."/>
            <person name="Fulton B."/>
            <person name="Xu J."/>
            <person name="Minx P."/>
            <person name="Mardis E.R."/>
            <person name="Wilson R.K."/>
        </authorList>
    </citation>
    <scope>NUCLEOTIDE SEQUENCE [LARGE SCALE GENOMIC DNA]</scope>
    <source>
        <strain evidence="8">ATCC 25986 / DSM 3979 / JCM 10188 / KCTC 3647 / NCTC 11838 / VPI 1003</strain>
    </source>
</reference>
<dbReference type="SFLD" id="SFLDG01017">
    <property type="entry name" value="Polyprenyl_Transferase_Like"/>
    <property type="match status" value="1"/>
</dbReference>
<dbReference type="GO" id="GO:0046872">
    <property type="term" value="F:metal ion binding"/>
    <property type="evidence" value="ECO:0007669"/>
    <property type="project" value="UniProtKB-KW"/>
</dbReference>
<dbReference type="PANTHER" id="PTHR12001:SF85">
    <property type="entry name" value="SHORT CHAIN ISOPRENYL DIPHOSPHATE SYNTHASE"/>
    <property type="match status" value="1"/>
</dbReference>
<evidence type="ECO:0000256" key="6">
    <source>
        <dbReference type="RuleBase" id="RU004466"/>
    </source>
</evidence>
<organism evidence="7 8">
    <name type="scientific">Collinsella aerofaciens (strain ATCC 25986 / DSM 3979 / JCM 10188 / KCTC 3647 / NCTC 11838 / VPI 1003)</name>
    <dbReference type="NCBI Taxonomy" id="411903"/>
    <lineage>
        <taxon>Bacteria</taxon>
        <taxon>Bacillati</taxon>
        <taxon>Actinomycetota</taxon>
        <taxon>Coriobacteriia</taxon>
        <taxon>Coriobacteriales</taxon>
        <taxon>Coriobacteriaceae</taxon>
        <taxon>Collinsella</taxon>
    </lineage>
</organism>
<keyword evidence="4" id="KW-0479">Metal-binding</keyword>
<dbReference type="InterPro" id="IPR008949">
    <property type="entry name" value="Isoprenoid_synthase_dom_sf"/>
</dbReference>
<dbReference type="GO" id="GO:0008299">
    <property type="term" value="P:isoprenoid biosynthetic process"/>
    <property type="evidence" value="ECO:0007669"/>
    <property type="project" value="InterPro"/>
</dbReference>
<evidence type="ECO:0000256" key="4">
    <source>
        <dbReference type="ARBA" id="ARBA00022723"/>
    </source>
</evidence>
<dbReference type="SUPFAM" id="SSF48576">
    <property type="entry name" value="Terpenoid synthases"/>
    <property type="match status" value="1"/>
</dbReference>
<evidence type="ECO:0000313" key="8">
    <source>
        <dbReference type="Proteomes" id="UP000002979"/>
    </source>
</evidence>
<dbReference type="InterPro" id="IPR000092">
    <property type="entry name" value="Polyprenyl_synt"/>
</dbReference>
<evidence type="ECO:0000256" key="2">
    <source>
        <dbReference type="ARBA" id="ARBA00006706"/>
    </source>
</evidence>
<dbReference type="Pfam" id="PF00348">
    <property type="entry name" value="polyprenyl_synt"/>
    <property type="match status" value="1"/>
</dbReference>
<dbReference type="RefSeq" id="WP_006235857.1">
    <property type="nucleotide sequence ID" value="NZ_AAVN02000009.1"/>
</dbReference>
<dbReference type="InterPro" id="IPR033749">
    <property type="entry name" value="Polyprenyl_synt_CS"/>
</dbReference>
<dbReference type="GO" id="GO:0004659">
    <property type="term" value="F:prenyltransferase activity"/>
    <property type="evidence" value="ECO:0007669"/>
    <property type="project" value="InterPro"/>
</dbReference>
<evidence type="ECO:0000313" key="7">
    <source>
        <dbReference type="EMBL" id="EBA38857.1"/>
    </source>
</evidence>
<accession>A4EBW4</accession>
<dbReference type="EMBL" id="AAVN02000009">
    <property type="protein sequence ID" value="EBA38857.1"/>
    <property type="molecule type" value="Genomic_DNA"/>
</dbReference>
<evidence type="ECO:0000256" key="1">
    <source>
        <dbReference type="ARBA" id="ARBA00001946"/>
    </source>
</evidence>
<name>A4EBW4_COLAA</name>
<evidence type="ECO:0000256" key="5">
    <source>
        <dbReference type="ARBA" id="ARBA00022842"/>
    </source>
</evidence>
<dbReference type="SFLD" id="SFLDS00005">
    <property type="entry name" value="Isoprenoid_Synthase_Type_I"/>
    <property type="match status" value="1"/>
</dbReference>
<sequence length="341" mass="37187">MREPVSSPFTSFLAQHFDQINDYLATFFDGQATSADIERYLYAPLSTFTANAGKRHRPLICMLAATAVGGSFESARSAAAAIEHFQSGALIHDDIADNGQLRRGKPCMHLTEGTGLAINCGDLALTMVTKTVLDDPTLESDVKLRVLHELTEMIVRTIEGQALDLGWVRDGRFDISVDDYLDMATHKTAFYSGATPLAAGAIIGGGSDEQIEALRAFGLHTGLAFQIQDDLLNLVGTKEAANKDFRTDITEGKRTLVAVHALSDERHHDEVEAILSSGTDDPAQLARAVEIFQETDSIDYAHTYALDLTAKAKAAIENVELDPHARELFLSMADFFVERLN</sequence>
<dbReference type="Gene3D" id="1.10.600.10">
    <property type="entry name" value="Farnesyl Diphosphate Synthase"/>
    <property type="match status" value="1"/>
</dbReference>
<gene>
    <name evidence="7" type="ORF">COLAER_01942</name>
</gene>
<dbReference type="AlphaFoldDB" id="A4EBW4"/>
<dbReference type="PANTHER" id="PTHR12001">
    <property type="entry name" value="GERANYLGERANYL PYROPHOSPHATE SYNTHASE"/>
    <property type="match status" value="1"/>
</dbReference>